<accession>A0AAP5MAH7</accession>
<comment type="caution">
    <text evidence="1">The sequence shown here is derived from an EMBL/GenBank/DDBJ whole genome shotgun (WGS) entry which is preliminary data.</text>
</comment>
<evidence type="ECO:0000313" key="2">
    <source>
        <dbReference type="Proteomes" id="UP000667802"/>
    </source>
</evidence>
<proteinExistence type="predicted"/>
<evidence type="ECO:0000313" key="1">
    <source>
        <dbReference type="EMBL" id="MDR9898145.1"/>
    </source>
</evidence>
<gene>
    <name evidence="1" type="ORF">G7B40_026800</name>
</gene>
<keyword evidence="2" id="KW-1185">Reference proteome</keyword>
<dbReference type="Proteomes" id="UP000667802">
    <property type="component" value="Unassembled WGS sequence"/>
</dbReference>
<organism evidence="1 2">
    <name type="scientific">Aetokthonos hydrillicola Thurmond2011</name>
    <dbReference type="NCBI Taxonomy" id="2712845"/>
    <lineage>
        <taxon>Bacteria</taxon>
        <taxon>Bacillati</taxon>
        <taxon>Cyanobacteriota</taxon>
        <taxon>Cyanophyceae</taxon>
        <taxon>Nostocales</taxon>
        <taxon>Hapalosiphonaceae</taxon>
        <taxon>Aetokthonos</taxon>
    </lineage>
</organism>
<dbReference type="AlphaFoldDB" id="A0AAP5MAH7"/>
<dbReference type="EMBL" id="JAALHA020000016">
    <property type="protein sequence ID" value="MDR9898145.1"/>
    <property type="molecule type" value="Genomic_DNA"/>
</dbReference>
<name>A0AAP5MAH7_9CYAN</name>
<protein>
    <submittedName>
        <fullName evidence="1">Uncharacterized protein</fullName>
    </submittedName>
</protein>
<dbReference type="RefSeq" id="WP_208342878.1">
    <property type="nucleotide sequence ID" value="NZ_CAWQFN010000216.1"/>
</dbReference>
<reference evidence="2" key="1">
    <citation type="journal article" date="2021" name="Science">
        <title>Hunting the eagle killer: A cyanobacterial neurotoxin causes vacuolar myelinopathy.</title>
        <authorList>
            <person name="Breinlinger S."/>
            <person name="Phillips T.J."/>
            <person name="Haram B.N."/>
            <person name="Mares J."/>
            <person name="Martinez Yerena J.A."/>
            <person name="Hrouzek P."/>
            <person name="Sobotka R."/>
            <person name="Henderson W.M."/>
            <person name="Schmieder P."/>
            <person name="Williams S.M."/>
            <person name="Lauderdale J.D."/>
            <person name="Wilde H.D."/>
            <person name="Gerrin W."/>
            <person name="Kust A."/>
            <person name="Washington J.W."/>
            <person name="Wagner C."/>
            <person name="Geier B."/>
            <person name="Liebeke M."/>
            <person name="Enke H."/>
            <person name="Niedermeyer T.H.J."/>
            <person name="Wilde S.B."/>
        </authorList>
    </citation>
    <scope>NUCLEOTIDE SEQUENCE [LARGE SCALE GENOMIC DNA]</scope>
    <source>
        <strain evidence="2">Thurmond2011</strain>
    </source>
</reference>
<sequence length="103" mass="11325">MTQQFLPNQLQTDPLNIADVVSYLKQNGWQPVTHPNTRLLVFQGSADDQGNPIELLLPSQNTFEDSSRLLAKAVNLLAAIENKSPQEIIDLVTQTHSISTVGS</sequence>